<dbReference type="Proteomes" id="UP001595075">
    <property type="component" value="Unassembled WGS sequence"/>
</dbReference>
<dbReference type="Pfam" id="PF08573">
    <property type="entry name" value="SAE2"/>
    <property type="match status" value="1"/>
</dbReference>
<name>A0ABR4CPI6_9HELO</name>
<feature type="compositionally biased region" description="Basic and acidic residues" evidence="4">
    <location>
        <begin position="882"/>
        <end position="895"/>
    </location>
</feature>
<organism evidence="6 7">
    <name type="scientific">Oculimacula yallundae</name>
    <dbReference type="NCBI Taxonomy" id="86028"/>
    <lineage>
        <taxon>Eukaryota</taxon>
        <taxon>Fungi</taxon>
        <taxon>Dikarya</taxon>
        <taxon>Ascomycota</taxon>
        <taxon>Pezizomycotina</taxon>
        <taxon>Leotiomycetes</taxon>
        <taxon>Helotiales</taxon>
        <taxon>Ploettnerulaceae</taxon>
        <taxon>Oculimacula</taxon>
    </lineage>
</organism>
<reference evidence="6 7" key="1">
    <citation type="journal article" date="2024" name="Commun. Biol.">
        <title>Comparative genomic analysis of thermophilic fungi reveals convergent evolutionary adaptations and gene losses.</title>
        <authorList>
            <person name="Steindorff A.S."/>
            <person name="Aguilar-Pontes M.V."/>
            <person name="Robinson A.J."/>
            <person name="Andreopoulos B."/>
            <person name="LaButti K."/>
            <person name="Kuo A."/>
            <person name="Mondo S."/>
            <person name="Riley R."/>
            <person name="Otillar R."/>
            <person name="Haridas S."/>
            <person name="Lipzen A."/>
            <person name="Grimwood J."/>
            <person name="Schmutz J."/>
            <person name="Clum A."/>
            <person name="Reid I.D."/>
            <person name="Moisan M.C."/>
            <person name="Butler G."/>
            <person name="Nguyen T.T.M."/>
            <person name="Dewar K."/>
            <person name="Conant G."/>
            <person name="Drula E."/>
            <person name="Henrissat B."/>
            <person name="Hansel C."/>
            <person name="Singer S."/>
            <person name="Hutchinson M.I."/>
            <person name="de Vries R.P."/>
            <person name="Natvig D.O."/>
            <person name="Powell A.J."/>
            <person name="Tsang A."/>
            <person name="Grigoriev I.V."/>
        </authorList>
    </citation>
    <scope>NUCLEOTIDE SEQUENCE [LARGE SCALE GENOMIC DNA]</scope>
    <source>
        <strain evidence="6 7">CBS 494.80</strain>
    </source>
</reference>
<dbReference type="InterPro" id="IPR013882">
    <property type="entry name" value="Ctp1_C"/>
</dbReference>
<feature type="compositionally biased region" description="Low complexity" evidence="4">
    <location>
        <begin position="430"/>
        <end position="446"/>
    </location>
</feature>
<accession>A0ABR4CPI6</accession>
<feature type="region of interest" description="Disordered" evidence="4">
    <location>
        <begin position="314"/>
        <end position="376"/>
    </location>
</feature>
<keyword evidence="7" id="KW-1185">Reference proteome</keyword>
<keyword evidence="2" id="KW-0227">DNA damage</keyword>
<proteinExistence type="predicted"/>
<feature type="region of interest" description="Disordered" evidence="4">
    <location>
        <begin position="430"/>
        <end position="549"/>
    </location>
</feature>
<evidence type="ECO:0000313" key="6">
    <source>
        <dbReference type="EMBL" id="KAL2071891.1"/>
    </source>
</evidence>
<evidence type="ECO:0000313" key="7">
    <source>
        <dbReference type="Proteomes" id="UP001595075"/>
    </source>
</evidence>
<protein>
    <recommendedName>
        <fullName evidence="5">DNA endonuclease activator Ctp1 C-terminal domain-containing protein</fullName>
    </recommendedName>
</protein>
<sequence length="913" mass="100928">MESWKQGRGELFDQLKTVYNKIGENIAAELDNDESTRINTEELRILRETSASVQSIVESHGRLTDELELCRDAVAKVEELQKENKRLAQELQKKLSRESTPIPKPTSRVQKDNHVDILPRSSEPPSSVSRIELGETQEVTQKKYEELVKKYNKTCQKLEAMTGAKDLAESKSKKDRLTSQNWAAWGKEMGKKVELKDGRIGKLKEQITSLKLQSGIQDDKSDVSFTSDAQPETVKIVKNVLPEITETRVQVPASSPPKAARLRVLADIPGNAGPGHLFAGIGHDIQNEIEIELPVLLDEDNHIGDTSFEVLEAHHTSSTEEDPDIVLPEPLPGKIEKGTEPDQEEPSSPAVFISSKSVKKRKSRGQNVDETPHPKIKVEVIELSSPHTPGVGNYVNVAESMDLDDIGEKVSTPRKVHHAAVVAQHVSRLMDNSQHSSRSRSQSQAPSNPPATLNVTPIRSETSVLQPRSVNAKILPRTSADTGRASKKRKIASSRAVSDVTEDGEAAPVDRGSKQQTSDDNDILIGLLSKPSPNKLVISPPPSRSIVRPSTSILSALQKSTTKKSVASTSALAHELLGITPRREPDHRKPDLGTTRPSRELTPISRPSSANAGREPAESTASKRTTPSLLEASRPTFGQVPRSSAESFKPSSGISSTSSKEPSIPDEGVSGSSETPLSGTQLPARRDLASAFQSRTTHEVAKSSPRTPTVDRPAKPVASKRKQIRTEADYEMDPSQEPLRARPVSKLSLNDFKINPTYNKGYDFAFNEVVRGKDARASLEGCIKPNCCGPEMRALAKMELDMRPQTLSQEERDESLLEDYLGAEAGRIKNMSIDEREEILIRAKTREVANKSGKHRHAYERETSPSGFWRADFPTTQEELEDREKERQKDREMVENRYRHAMRPGGAYIFRDE</sequence>
<feature type="compositionally biased region" description="Low complexity" evidence="4">
    <location>
        <begin position="647"/>
        <end position="662"/>
    </location>
</feature>
<feature type="region of interest" description="Disordered" evidence="4">
    <location>
        <begin position="852"/>
        <end position="895"/>
    </location>
</feature>
<feature type="compositionally biased region" description="Polar residues" evidence="4">
    <location>
        <begin position="670"/>
        <end position="681"/>
    </location>
</feature>
<comment type="subcellular location">
    <subcellularLocation>
        <location evidence="1">Nucleus</location>
    </subcellularLocation>
</comment>
<keyword evidence="3" id="KW-0539">Nucleus</keyword>
<evidence type="ECO:0000259" key="5">
    <source>
        <dbReference type="Pfam" id="PF08573"/>
    </source>
</evidence>
<feature type="compositionally biased region" description="Basic and acidic residues" evidence="4">
    <location>
        <begin position="581"/>
        <end position="591"/>
    </location>
</feature>
<feature type="domain" description="DNA endonuclease activator Ctp1 C-terminal" evidence="5">
    <location>
        <begin position="765"/>
        <end position="878"/>
    </location>
</feature>
<dbReference type="EMBL" id="JAZHXI010000005">
    <property type="protein sequence ID" value="KAL2071891.1"/>
    <property type="molecule type" value="Genomic_DNA"/>
</dbReference>
<comment type="caution">
    <text evidence="6">The sequence shown here is derived from an EMBL/GenBank/DDBJ whole genome shotgun (WGS) entry which is preliminary data.</text>
</comment>
<evidence type="ECO:0000256" key="2">
    <source>
        <dbReference type="ARBA" id="ARBA00022763"/>
    </source>
</evidence>
<evidence type="ECO:0000256" key="1">
    <source>
        <dbReference type="ARBA" id="ARBA00004123"/>
    </source>
</evidence>
<evidence type="ECO:0000256" key="3">
    <source>
        <dbReference type="ARBA" id="ARBA00023242"/>
    </source>
</evidence>
<feature type="compositionally biased region" description="Polar residues" evidence="4">
    <location>
        <begin position="453"/>
        <end position="469"/>
    </location>
</feature>
<feature type="region of interest" description="Disordered" evidence="4">
    <location>
        <begin position="91"/>
        <end position="111"/>
    </location>
</feature>
<gene>
    <name evidence="6" type="ORF">VTL71DRAFT_13126</name>
</gene>
<feature type="compositionally biased region" description="Polar residues" evidence="4">
    <location>
        <begin position="619"/>
        <end position="628"/>
    </location>
</feature>
<evidence type="ECO:0000256" key="4">
    <source>
        <dbReference type="SAM" id="MobiDB-lite"/>
    </source>
</evidence>
<feature type="region of interest" description="Disordered" evidence="4">
    <location>
        <begin position="574"/>
        <end position="738"/>
    </location>
</feature>